<dbReference type="EMBL" id="CADCTR010000188">
    <property type="protein sequence ID" value="CAA9224116.1"/>
    <property type="molecule type" value="Genomic_DNA"/>
</dbReference>
<sequence length="65" mass="6829">EGARSWVLGFGGTSYGQSRRHGDSVDVTCRGVSSDRAGPLCRPHTVAFFALQAAAPSRCTAPHLV</sequence>
<dbReference type="AlphaFoldDB" id="A0A6J4HKU5"/>
<feature type="non-terminal residue" evidence="1">
    <location>
        <position position="1"/>
    </location>
</feature>
<reference evidence="1" key="1">
    <citation type="submission" date="2020-02" db="EMBL/GenBank/DDBJ databases">
        <authorList>
            <person name="Meier V. D."/>
        </authorList>
    </citation>
    <scope>NUCLEOTIDE SEQUENCE</scope>
    <source>
        <strain evidence="1">AVDCRST_MAG93</strain>
    </source>
</reference>
<feature type="non-terminal residue" evidence="1">
    <location>
        <position position="65"/>
    </location>
</feature>
<gene>
    <name evidence="1" type="ORF">AVDCRST_MAG93-580</name>
</gene>
<proteinExistence type="predicted"/>
<name>A0A6J4HKU5_9CHLR</name>
<evidence type="ECO:0000313" key="1">
    <source>
        <dbReference type="EMBL" id="CAA9224116.1"/>
    </source>
</evidence>
<organism evidence="1">
    <name type="scientific">uncultured Chloroflexia bacterium</name>
    <dbReference type="NCBI Taxonomy" id="1672391"/>
    <lineage>
        <taxon>Bacteria</taxon>
        <taxon>Bacillati</taxon>
        <taxon>Chloroflexota</taxon>
        <taxon>Chloroflexia</taxon>
        <taxon>environmental samples</taxon>
    </lineage>
</organism>
<accession>A0A6J4HKU5</accession>
<protein>
    <submittedName>
        <fullName evidence="1">Uncharacterized protein</fullName>
    </submittedName>
</protein>